<feature type="region of interest" description="Disordered" evidence="1">
    <location>
        <begin position="482"/>
        <end position="515"/>
    </location>
</feature>
<organism evidence="3 4">
    <name type="scientific">Achromobacter ruhlandii</name>
    <dbReference type="NCBI Taxonomy" id="72557"/>
    <lineage>
        <taxon>Bacteria</taxon>
        <taxon>Pseudomonadati</taxon>
        <taxon>Pseudomonadota</taxon>
        <taxon>Betaproteobacteria</taxon>
        <taxon>Burkholderiales</taxon>
        <taxon>Alcaligenaceae</taxon>
        <taxon>Achromobacter</taxon>
    </lineage>
</organism>
<dbReference type="RefSeq" id="WP_175224562.1">
    <property type="nucleotide sequence ID" value="NZ_CADILJ010000076.1"/>
</dbReference>
<evidence type="ECO:0000313" key="4">
    <source>
        <dbReference type="Proteomes" id="UP000494161"/>
    </source>
</evidence>
<dbReference type="EMBL" id="CADILJ010000076">
    <property type="protein sequence ID" value="CAB3956911.1"/>
    <property type="molecule type" value="Genomic_DNA"/>
</dbReference>
<dbReference type="Proteomes" id="UP000494161">
    <property type="component" value="Unassembled WGS sequence"/>
</dbReference>
<evidence type="ECO:0000313" key="3">
    <source>
        <dbReference type="EMBL" id="CAB3956911.1"/>
    </source>
</evidence>
<sequence>MNFLRTLFGRGHQPEGGKPMGDPPAPRRRAGLFSTHPSAHPLGEKVRPAFEFPQFEQPQGAPSVASDNGYIGERPTPKMASFTPVNEAQLGFYAAGAMFIGYQACAMLATNWLIDKACNMPARDAVRNGYLLMCGSDEIAARLMAQDKKYGIKRHLRELVHFGRVYGGRIVLFDVQTANPKEYYEAPFNLDGVQAGTYRGMSQVDPNWLTPVLTEDNLNDPASQSYYEPTFWRIKDRLYHKSHLRIFVPYPVPDYLKPHYRYLGVSVPQRIMERAYCSERSANEGPQLLMTKRLTSIGVGEAALGNRDELAKNLAQWVDFRDNYGVRVGGADETIQQFDTALADVDTVIMTQYQLAASVAEVPATKLLGTQPKGFNASGDYERSVYREHLESIQTNDMTPLLETHYQLLAKSEGIALPAEIAIQWLPVDSPTAKEWAEIDKIKADRDAALFNTGAIDAEDIRNRLREDREGDYHNIEEAEFVDGQANGNEAAPGLGAAAASNPVQGRGAGLPGSS</sequence>
<dbReference type="Pfam" id="PF06381">
    <property type="entry name" value="Phage_portal_3"/>
    <property type="match status" value="1"/>
</dbReference>
<name>A0ABM8M3M5_9BURK</name>
<dbReference type="InterPro" id="IPR024459">
    <property type="entry name" value="Acb1-like_N"/>
</dbReference>
<evidence type="ECO:0000256" key="1">
    <source>
        <dbReference type="SAM" id="MobiDB-lite"/>
    </source>
</evidence>
<comment type="caution">
    <text evidence="3">The sequence shown here is derived from an EMBL/GenBank/DDBJ whole genome shotgun (WGS) entry which is preliminary data.</text>
</comment>
<keyword evidence="4" id="KW-1185">Reference proteome</keyword>
<gene>
    <name evidence="3" type="ORF">LMG7053_05158</name>
</gene>
<reference evidence="3 4" key="1">
    <citation type="submission" date="2020-04" db="EMBL/GenBank/DDBJ databases">
        <authorList>
            <person name="De Canck E."/>
        </authorList>
    </citation>
    <scope>NUCLEOTIDE SEQUENCE [LARGE SCALE GENOMIC DNA]</scope>
    <source>
        <strain evidence="3 4">LMG 7053</strain>
    </source>
</reference>
<feature type="compositionally biased region" description="Low complexity" evidence="1">
    <location>
        <begin position="486"/>
        <end position="502"/>
    </location>
</feature>
<proteinExistence type="predicted"/>
<accession>A0ABM8M3M5</accession>
<evidence type="ECO:0000259" key="2">
    <source>
        <dbReference type="Pfam" id="PF06381"/>
    </source>
</evidence>
<protein>
    <recommendedName>
        <fullName evidence="2">Anti-CBASS protein Acb1-like N-terminal domain-containing protein</fullName>
    </recommendedName>
</protein>
<feature type="region of interest" description="Disordered" evidence="1">
    <location>
        <begin position="1"/>
        <end position="33"/>
    </location>
</feature>
<feature type="domain" description="Anti-CBASS protein Acb1-like N-terminal" evidence="2">
    <location>
        <begin position="102"/>
        <end position="447"/>
    </location>
</feature>